<dbReference type="GeneID" id="87861374"/>
<evidence type="ECO:0000256" key="1">
    <source>
        <dbReference type="SAM" id="MobiDB-lite"/>
    </source>
</evidence>
<dbReference type="Gene3D" id="2.60.120.590">
    <property type="entry name" value="Alpha-ketoglutarate-dependent dioxygenase AlkB-like"/>
    <property type="match status" value="2"/>
</dbReference>
<dbReference type="InterPro" id="IPR027450">
    <property type="entry name" value="AlkB-like"/>
</dbReference>
<dbReference type="GO" id="GO:0016491">
    <property type="term" value="F:oxidoreductase activity"/>
    <property type="evidence" value="ECO:0007669"/>
    <property type="project" value="TreeGrafter"/>
</dbReference>
<dbReference type="Proteomes" id="UP001278500">
    <property type="component" value="Unassembled WGS sequence"/>
</dbReference>
<proteinExistence type="predicted"/>
<accession>A0AAE0MV04</accession>
<gene>
    <name evidence="3" type="ORF">B0H65DRAFT_419559</name>
</gene>
<dbReference type="RefSeq" id="XP_062685352.1">
    <property type="nucleotide sequence ID" value="XM_062824220.1"/>
</dbReference>
<dbReference type="PANTHER" id="PTHR12463">
    <property type="entry name" value="OXYGENASE-RELATED"/>
    <property type="match status" value="1"/>
</dbReference>
<dbReference type="SUPFAM" id="SSF51197">
    <property type="entry name" value="Clavaminate synthase-like"/>
    <property type="match status" value="1"/>
</dbReference>
<dbReference type="GO" id="GO:0070988">
    <property type="term" value="P:demethylation"/>
    <property type="evidence" value="ECO:0007669"/>
    <property type="project" value="InterPro"/>
</dbReference>
<evidence type="ECO:0000259" key="2">
    <source>
        <dbReference type="PROSITE" id="PS51471"/>
    </source>
</evidence>
<dbReference type="GO" id="GO:0032451">
    <property type="term" value="F:demethylase activity"/>
    <property type="evidence" value="ECO:0007669"/>
    <property type="project" value="TreeGrafter"/>
</dbReference>
<feature type="region of interest" description="Disordered" evidence="1">
    <location>
        <begin position="149"/>
        <end position="203"/>
    </location>
</feature>
<sequence>MPSAPAPVTDPENPKIQRWDDIGLLLIHDFITEDEEAAMIAAFHAVDPRLDGKRRISQHSGYHFDYTTFGASETCFTPVPSYITDFLPRLPVQDYLPDQFTAQYYPPGAGIPPHVDTHSMFGEALYSLSYGTAVPMVFRMSDANDARKMRLPRRSLQSSVSESKMEGASGTNAESAATAPDSQATMTVKSKLEEPSPEHPSWELVLPPRSLLLMTGPARYGYTHGIKSRKTDIINGEMVHRQGRYSITMRTIRRGDEIGCDCMFPGVCDARIREEQSRPAAAQRMDAQEK</sequence>
<dbReference type="InterPro" id="IPR005123">
    <property type="entry name" value="Oxoglu/Fe-dep_dioxygenase_dom"/>
</dbReference>
<feature type="compositionally biased region" description="Basic and acidic residues" evidence="1">
    <location>
        <begin position="190"/>
        <end position="201"/>
    </location>
</feature>
<feature type="domain" description="Fe2OG dioxygenase" evidence="2">
    <location>
        <begin position="96"/>
        <end position="253"/>
    </location>
</feature>
<dbReference type="PANTHER" id="PTHR12463:SF1">
    <property type="entry name" value="2-OXOGLUTARATE AND FE-DEPENDENT OXYGENASE FAMILY PROTEIN"/>
    <property type="match status" value="1"/>
</dbReference>
<dbReference type="InterPro" id="IPR032857">
    <property type="entry name" value="ALKBH4"/>
</dbReference>
<organism evidence="3 4">
    <name type="scientific">Neurospora tetraspora</name>
    <dbReference type="NCBI Taxonomy" id="94610"/>
    <lineage>
        <taxon>Eukaryota</taxon>
        <taxon>Fungi</taxon>
        <taxon>Dikarya</taxon>
        <taxon>Ascomycota</taxon>
        <taxon>Pezizomycotina</taxon>
        <taxon>Sordariomycetes</taxon>
        <taxon>Sordariomycetidae</taxon>
        <taxon>Sordariales</taxon>
        <taxon>Sordariaceae</taxon>
        <taxon>Neurospora</taxon>
    </lineage>
</organism>
<name>A0AAE0MV04_9PEZI</name>
<protein>
    <recommendedName>
        <fullName evidence="2">Fe2OG dioxygenase domain-containing protein</fullName>
    </recommendedName>
</protein>
<dbReference type="AlphaFoldDB" id="A0AAE0MV04"/>
<dbReference type="PROSITE" id="PS51471">
    <property type="entry name" value="FE2OG_OXY"/>
    <property type="match status" value="1"/>
</dbReference>
<reference evidence="3" key="2">
    <citation type="submission" date="2023-06" db="EMBL/GenBank/DDBJ databases">
        <authorList>
            <consortium name="Lawrence Berkeley National Laboratory"/>
            <person name="Haridas S."/>
            <person name="Hensen N."/>
            <person name="Bonometti L."/>
            <person name="Westerberg I."/>
            <person name="Brannstrom I.O."/>
            <person name="Guillou S."/>
            <person name="Cros-Aarteil S."/>
            <person name="Calhoun S."/>
            <person name="Kuo A."/>
            <person name="Mondo S."/>
            <person name="Pangilinan J."/>
            <person name="Riley R."/>
            <person name="Labutti K."/>
            <person name="Andreopoulos B."/>
            <person name="Lipzen A."/>
            <person name="Chen C."/>
            <person name="Yanf M."/>
            <person name="Daum C."/>
            <person name="Ng V."/>
            <person name="Clum A."/>
            <person name="Steindorff A."/>
            <person name="Ohm R."/>
            <person name="Martin F."/>
            <person name="Silar P."/>
            <person name="Natvig D."/>
            <person name="Lalanne C."/>
            <person name="Gautier V."/>
            <person name="Ament-Velasquez S.L."/>
            <person name="Kruys A."/>
            <person name="Hutchinson M.I."/>
            <person name="Powell A.J."/>
            <person name="Barry K."/>
            <person name="Miller A.N."/>
            <person name="Grigoriev I.V."/>
            <person name="Debuchy R."/>
            <person name="Gladieux P."/>
            <person name="Thoren M.H."/>
            <person name="Johannesson H."/>
        </authorList>
    </citation>
    <scope>NUCLEOTIDE SEQUENCE</scope>
    <source>
        <strain evidence="3">CBS 560.94</strain>
    </source>
</reference>
<keyword evidence="4" id="KW-1185">Reference proteome</keyword>
<reference evidence="3" key="1">
    <citation type="journal article" date="2023" name="Mol. Phylogenet. Evol.">
        <title>Genome-scale phylogeny and comparative genomics of the fungal order Sordariales.</title>
        <authorList>
            <person name="Hensen N."/>
            <person name="Bonometti L."/>
            <person name="Westerberg I."/>
            <person name="Brannstrom I.O."/>
            <person name="Guillou S."/>
            <person name="Cros-Aarteil S."/>
            <person name="Calhoun S."/>
            <person name="Haridas S."/>
            <person name="Kuo A."/>
            <person name="Mondo S."/>
            <person name="Pangilinan J."/>
            <person name="Riley R."/>
            <person name="LaButti K."/>
            <person name="Andreopoulos B."/>
            <person name="Lipzen A."/>
            <person name="Chen C."/>
            <person name="Yan M."/>
            <person name="Daum C."/>
            <person name="Ng V."/>
            <person name="Clum A."/>
            <person name="Steindorff A."/>
            <person name="Ohm R.A."/>
            <person name="Martin F."/>
            <person name="Silar P."/>
            <person name="Natvig D.O."/>
            <person name="Lalanne C."/>
            <person name="Gautier V."/>
            <person name="Ament-Velasquez S.L."/>
            <person name="Kruys A."/>
            <person name="Hutchinson M.I."/>
            <person name="Powell A.J."/>
            <person name="Barry K."/>
            <person name="Miller A.N."/>
            <person name="Grigoriev I.V."/>
            <person name="Debuchy R."/>
            <person name="Gladieux P."/>
            <person name="Hiltunen Thoren M."/>
            <person name="Johannesson H."/>
        </authorList>
    </citation>
    <scope>NUCLEOTIDE SEQUENCE</scope>
    <source>
        <strain evidence="3">CBS 560.94</strain>
    </source>
</reference>
<dbReference type="InterPro" id="IPR037151">
    <property type="entry name" value="AlkB-like_sf"/>
</dbReference>
<comment type="caution">
    <text evidence="3">The sequence shown here is derived from an EMBL/GenBank/DDBJ whole genome shotgun (WGS) entry which is preliminary data.</text>
</comment>
<feature type="compositionally biased region" description="Polar residues" evidence="1">
    <location>
        <begin position="169"/>
        <end position="188"/>
    </location>
</feature>
<dbReference type="Pfam" id="PF13532">
    <property type="entry name" value="2OG-FeII_Oxy_2"/>
    <property type="match status" value="1"/>
</dbReference>
<evidence type="ECO:0000313" key="4">
    <source>
        <dbReference type="Proteomes" id="UP001278500"/>
    </source>
</evidence>
<evidence type="ECO:0000313" key="3">
    <source>
        <dbReference type="EMBL" id="KAK3352057.1"/>
    </source>
</evidence>
<dbReference type="EMBL" id="JAUEPP010000002">
    <property type="protein sequence ID" value="KAK3352057.1"/>
    <property type="molecule type" value="Genomic_DNA"/>
</dbReference>